<organism evidence="1 2">
    <name type="scientific">Gigaspora margarita</name>
    <dbReference type="NCBI Taxonomy" id="4874"/>
    <lineage>
        <taxon>Eukaryota</taxon>
        <taxon>Fungi</taxon>
        <taxon>Fungi incertae sedis</taxon>
        <taxon>Mucoromycota</taxon>
        <taxon>Glomeromycotina</taxon>
        <taxon>Glomeromycetes</taxon>
        <taxon>Diversisporales</taxon>
        <taxon>Gigasporaceae</taxon>
        <taxon>Gigaspora</taxon>
    </lineage>
</organism>
<name>A0ABN7WSA0_GIGMA</name>
<dbReference type="Pfam" id="PF12694">
    <property type="entry name" value="cpYpsA"/>
    <property type="match status" value="1"/>
</dbReference>
<proteinExistence type="predicted"/>
<gene>
    <name evidence="1" type="ORF">GMARGA_LOCUS34067</name>
</gene>
<feature type="non-terminal residue" evidence="1">
    <location>
        <position position="1"/>
    </location>
</feature>
<dbReference type="EMBL" id="CAJVQB010058531">
    <property type="protein sequence ID" value="CAG8838622.1"/>
    <property type="molecule type" value="Genomic_DNA"/>
</dbReference>
<dbReference type="Gene3D" id="3.40.50.450">
    <property type="match status" value="1"/>
</dbReference>
<evidence type="ECO:0000313" key="1">
    <source>
        <dbReference type="EMBL" id="CAG8838622.1"/>
    </source>
</evidence>
<dbReference type="InterPro" id="IPR024755">
    <property type="entry name" value="cpYpsA"/>
</dbReference>
<sequence>RKCEDETIDNKYPIVKLDIDNYSYRTNKNIEFLDSVLIIQRDLTNNYGTQYTINRSKKLKKIENCEYIFCKKFLNNIHNEILQNSRFLIYDSIRRFYTLGLEVLLKKKSKLIKILLMLKYDECLLVPTQVNGVDTFEQNYLFERFKVKLEIETPVKYILLSVQNDISGAFEEYKNWICIKLQNIRKISIESTSE</sequence>
<protein>
    <submittedName>
        <fullName evidence="1">1700_t:CDS:1</fullName>
    </submittedName>
</protein>
<reference evidence="1 2" key="1">
    <citation type="submission" date="2021-06" db="EMBL/GenBank/DDBJ databases">
        <authorList>
            <person name="Kallberg Y."/>
            <person name="Tangrot J."/>
            <person name="Rosling A."/>
        </authorList>
    </citation>
    <scope>NUCLEOTIDE SEQUENCE [LARGE SCALE GENOMIC DNA]</scope>
    <source>
        <strain evidence="1 2">120-4 pot B 10/14</strain>
    </source>
</reference>
<dbReference type="Proteomes" id="UP000789901">
    <property type="component" value="Unassembled WGS sequence"/>
</dbReference>
<keyword evidence="2" id="KW-1185">Reference proteome</keyword>
<accession>A0ABN7WSA0</accession>
<feature type="non-terminal residue" evidence="1">
    <location>
        <position position="194"/>
    </location>
</feature>
<evidence type="ECO:0000313" key="2">
    <source>
        <dbReference type="Proteomes" id="UP000789901"/>
    </source>
</evidence>
<comment type="caution">
    <text evidence="1">The sequence shown here is derived from an EMBL/GenBank/DDBJ whole genome shotgun (WGS) entry which is preliminary data.</text>
</comment>